<protein>
    <submittedName>
        <fullName evidence="2">Uncharacterized protein</fullName>
    </submittedName>
</protein>
<keyword evidence="1" id="KW-1133">Transmembrane helix</keyword>
<dbReference type="Pfam" id="PF19749">
    <property type="entry name" value="DUF6236"/>
    <property type="match status" value="1"/>
</dbReference>
<proteinExistence type="predicted"/>
<evidence type="ECO:0000256" key="1">
    <source>
        <dbReference type="SAM" id="Phobius"/>
    </source>
</evidence>
<comment type="caution">
    <text evidence="2">The sequence shown here is derived from an EMBL/GenBank/DDBJ whole genome shotgun (WGS) entry which is preliminary data.</text>
</comment>
<dbReference type="InterPro" id="IPR046203">
    <property type="entry name" value="DUF6236"/>
</dbReference>
<dbReference type="RefSeq" id="WP_147386937.1">
    <property type="nucleotide sequence ID" value="NZ_JACOOK010000004.1"/>
</dbReference>
<dbReference type="Proteomes" id="UP000636891">
    <property type="component" value="Unassembled WGS sequence"/>
</dbReference>
<dbReference type="EMBL" id="JACOOK010000004">
    <property type="protein sequence ID" value="MBC5617101.1"/>
    <property type="molecule type" value="Genomic_DNA"/>
</dbReference>
<organism evidence="2 3">
    <name type="scientific">Alistipes hominis</name>
    <dbReference type="NCBI Taxonomy" id="2763015"/>
    <lineage>
        <taxon>Bacteria</taxon>
        <taxon>Pseudomonadati</taxon>
        <taxon>Bacteroidota</taxon>
        <taxon>Bacteroidia</taxon>
        <taxon>Bacteroidales</taxon>
        <taxon>Rikenellaceae</taxon>
        <taxon>Alistipes</taxon>
    </lineage>
</organism>
<name>A0ABR7CN62_9BACT</name>
<evidence type="ECO:0000313" key="2">
    <source>
        <dbReference type="EMBL" id="MBC5617101.1"/>
    </source>
</evidence>
<accession>A0ABR7CN62</accession>
<keyword evidence="1" id="KW-0472">Membrane</keyword>
<keyword evidence="3" id="KW-1185">Reference proteome</keyword>
<keyword evidence="1" id="KW-0812">Transmembrane</keyword>
<evidence type="ECO:0000313" key="3">
    <source>
        <dbReference type="Proteomes" id="UP000636891"/>
    </source>
</evidence>
<reference evidence="2 3" key="1">
    <citation type="submission" date="2020-08" db="EMBL/GenBank/DDBJ databases">
        <title>Genome public.</title>
        <authorList>
            <person name="Liu C."/>
            <person name="Sun Q."/>
        </authorList>
    </citation>
    <scope>NUCLEOTIDE SEQUENCE [LARGE SCALE GENOMIC DNA]</scope>
    <source>
        <strain evidence="2 3">New-7</strain>
    </source>
</reference>
<sequence>MAFTRALYYPTIDISNEAWLKTAILYWDEINTIVPSSIDHPYKQCTTQFLADEGVIKPLFVNSDMDLIEGLTNDVLNYLNSNEGYQVLTHPENGIAMHLQKLPREIREIHRIHPEKMAHEIWYQLREYMDKDGWLHVSGGFANFYMTLLTNRLCEQHSIAPLTDNTHTSNFSNLARLDNQVAIYNHWDYQWRDRHIRNRGHQLAQGILMDLSFNGITISDEVSIDDILKFKRQHQDELGLFRMNIESLTRNIPVDATIEQIRQQVSDIYVNQFLPGYNNLKKSLNGAGIKTFVNNLMKISFFSTGATTIPAALLGISIPSALLAGAGISVISTLISYNIDKQDVLRNSPYSYLLSMNNGI</sequence>
<gene>
    <name evidence="2" type="ORF">H8S08_08745</name>
</gene>
<feature type="transmembrane region" description="Helical" evidence="1">
    <location>
        <begin position="311"/>
        <end position="337"/>
    </location>
</feature>